<sequence length="396" mass="43573">MSCPTWSGHQSESAVQSMIKVSSLPSYGEGLVSASAHGSMLGRHARHGASTGPGRTKCRLPAVVTLTSRGLCQVDHCGFVFMQMLKLPGKPELSPSSQLLLFACLGQLLHRNRKPGFEEFLVFKTATPVLCDFLAREQGELRQVIRGKGRELRLSSVFTSKFMASYLSNQARHRPSPLEPLNPLISPTILSHSYLSNQARHRPSPLEPLNTLISPTILSHSYLSNQARHRPSPLEPLNPLISPTILSHSETQAVSLEPLNPLISPTILSHSYLSNQVSHFSSPPRCQTPAHVTVPHSQPNQAAHSPASSRHHPCVISPAEKPIITANLPAISAPLRTAPHRTPTQAKCWAANRDLTIHHRVRHWPAYQSPTLITKTSRSVENIFYVSHTVNFLTVR</sequence>
<feature type="region of interest" description="Disordered" evidence="1">
    <location>
        <begin position="279"/>
        <end position="314"/>
    </location>
</feature>
<keyword evidence="3" id="KW-1185">Reference proteome</keyword>
<feature type="compositionally biased region" description="Polar residues" evidence="1">
    <location>
        <begin position="295"/>
        <end position="308"/>
    </location>
</feature>
<dbReference type="EMBL" id="JAWDGP010002798">
    <property type="protein sequence ID" value="KAK3779900.1"/>
    <property type="molecule type" value="Genomic_DNA"/>
</dbReference>
<proteinExistence type="predicted"/>
<reference evidence="2" key="1">
    <citation type="journal article" date="2023" name="G3 (Bethesda)">
        <title>A reference genome for the long-term kleptoplast-retaining sea slug Elysia crispata morphotype clarki.</title>
        <authorList>
            <person name="Eastman K.E."/>
            <person name="Pendleton A.L."/>
            <person name="Shaikh M.A."/>
            <person name="Suttiyut T."/>
            <person name="Ogas R."/>
            <person name="Tomko P."/>
            <person name="Gavelis G."/>
            <person name="Widhalm J.R."/>
            <person name="Wisecaver J.H."/>
        </authorList>
    </citation>
    <scope>NUCLEOTIDE SEQUENCE</scope>
    <source>
        <strain evidence="2">ECLA1</strain>
    </source>
</reference>
<organism evidence="2 3">
    <name type="scientific">Elysia crispata</name>
    <name type="common">lettuce slug</name>
    <dbReference type="NCBI Taxonomy" id="231223"/>
    <lineage>
        <taxon>Eukaryota</taxon>
        <taxon>Metazoa</taxon>
        <taxon>Spiralia</taxon>
        <taxon>Lophotrochozoa</taxon>
        <taxon>Mollusca</taxon>
        <taxon>Gastropoda</taxon>
        <taxon>Heterobranchia</taxon>
        <taxon>Euthyneura</taxon>
        <taxon>Panpulmonata</taxon>
        <taxon>Sacoglossa</taxon>
        <taxon>Placobranchoidea</taxon>
        <taxon>Plakobranchidae</taxon>
        <taxon>Elysia</taxon>
    </lineage>
</organism>
<protein>
    <submittedName>
        <fullName evidence="2">Uncharacterized protein</fullName>
    </submittedName>
</protein>
<name>A0AAE1A2D8_9GAST</name>
<evidence type="ECO:0000256" key="1">
    <source>
        <dbReference type="SAM" id="MobiDB-lite"/>
    </source>
</evidence>
<dbReference type="AlphaFoldDB" id="A0AAE1A2D8"/>
<comment type="caution">
    <text evidence="2">The sequence shown here is derived from an EMBL/GenBank/DDBJ whole genome shotgun (WGS) entry which is preliminary data.</text>
</comment>
<gene>
    <name evidence="2" type="ORF">RRG08_020245</name>
</gene>
<evidence type="ECO:0000313" key="3">
    <source>
        <dbReference type="Proteomes" id="UP001283361"/>
    </source>
</evidence>
<accession>A0AAE1A2D8</accession>
<evidence type="ECO:0000313" key="2">
    <source>
        <dbReference type="EMBL" id="KAK3779900.1"/>
    </source>
</evidence>
<dbReference type="Proteomes" id="UP001283361">
    <property type="component" value="Unassembled WGS sequence"/>
</dbReference>